<feature type="compositionally biased region" description="Low complexity" evidence="1">
    <location>
        <begin position="122"/>
        <end position="132"/>
    </location>
</feature>
<feature type="region of interest" description="Disordered" evidence="1">
    <location>
        <begin position="172"/>
        <end position="249"/>
    </location>
</feature>
<feature type="compositionally biased region" description="Basic and acidic residues" evidence="1">
    <location>
        <begin position="144"/>
        <end position="153"/>
    </location>
</feature>
<feature type="compositionally biased region" description="Polar residues" evidence="1">
    <location>
        <begin position="91"/>
        <end position="104"/>
    </location>
</feature>
<feature type="compositionally biased region" description="Low complexity" evidence="1">
    <location>
        <begin position="1"/>
        <end position="10"/>
    </location>
</feature>
<feature type="compositionally biased region" description="Basic and acidic residues" evidence="1">
    <location>
        <begin position="464"/>
        <end position="473"/>
    </location>
</feature>
<evidence type="ECO:0000313" key="3">
    <source>
        <dbReference type="Proteomes" id="UP000799770"/>
    </source>
</evidence>
<proteinExistence type="predicted"/>
<feature type="compositionally biased region" description="Acidic residues" evidence="1">
    <location>
        <begin position="174"/>
        <end position="188"/>
    </location>
</feature>
<gene>
    <name evidence="2" type="ORF">BDV96DRAFT_192365</name>
</gene>
<accession>A0A6A5YWB4</accession>
<feature type="region of interest" description="Disordered" evidence="1">
    <location>
        <begin position="1"/>
        <end position="153"/>
    </location>
</feature>
<keyword evidence="3" id="KW-1185">Reference proteome</keyword>
<sequence>MATTRARATRSSGRLSSQPSNEPPASPTPTKKKALRGSTPKASATTPRSKRKAAAKGEPQPAPKPTPTPAPAEDQEEEERGLFFTHPEIFSATTLLQTTPNGARSRTMPPRPVNPAPQTAEPSQSSQSSQPSQPSPPNVQVTRPRAETQELYDRIAQNGYLARTQGLQALREAEEVDVAAPEEDQEVQEQDHEQTTIVISPAPALETPKRIPQARRKAPQTARPKSRTQTKTPATKKAKSKRAPDSLIVSRALESIDPRHHDQAREWVEQAALKLAEEAPGKPGEKRKRFETGLRVADIEEIPAHYPWEQGGAFGLLDEFDDSDDEAPAWYVLDQLANNRPIKRRKAAHDTIMDENIPSLNDLANRHSPPVPKRSSPIFNSHGNTARLNDLHPRSAIVPSPMFDSPIVYQPLENIFRDRPDSRHDPGREHAVQEFGRIMALERDKKEKEKSKDITTSEHNNSTFEKELKRTGHVEGSGVFAVPEDDSSSDEAEEVEDATQSNGDPSWLKRSSQQTEPLQPPPPPIPAHATLPSPIKASPIVPPIQHKTRPVREDPVKIQRALAMKHTPAKPSRLREATLPSPSLQSDAGNDSIIAINDPNVTIFNDDGMPQHLPLDLDIDIEEYVTNVLESDSFKLGMASAWGGSDVILRYDEDEEL</sequence>
<feature type="compositionally biased region" description="Basic residues" evidence="1">
    <location>
        <begin position="212"/>
        <end position="241"/>
    </location>
</feature>
<feature type="compositionally biased region" description="Pro residues" evidence="1">
    <location>
        <begin position="60"/>
        <end position="70"/>
    </location>
</feature>
<protein>
    <submittedName>
        <fullName evidence="2">Uncharacterized protein</fullName>
    </submittedName>
</protein>
<feature type="compositionally biased region" description="Acidic residues" evidence="1">
    <location>
        <begin position="483"/>
        <end position="497"/>
    </location>
</feature>
<organism evidence="2 3">
    <name type="scientific">Lophiotrema nucula</name>
    <dbReference type="NCBI Taxonomy" id="690887"/>
    <lineage>
        <taxon>Eukaryota</taxon>
        <taxon>Fungi</taxon>
        <taxon>Dikarya</taxon>
        <taxon>Ascomycota</taxon>
        <taxon>Pezizomycotina</taxon>
        <taxon>Dothideomycetes</taxon>
        <taxon>Pleosporomycetidae</taxon>
        <taxon>Pleosporales</taxon>
        <taxon>Lophiotremataceae</taxon>
        <taxon>Lophiotrema</taxon>
    </lineage>
</organism>
<name>A0A6A5YWB4_9PLEO</name>
<feature type="compositionally biased region" description="Polar residues" evidence="1">
    <location>
        <begin position="11"/>
        <end position="20"/>
    </location>
</feature>
<feature type="compositionally biased region" description="Basic and acidic residues" evidence="1">
    <location>
        <begin position="417"/>
        <end position="432"/>
    </location>
</feature>
<dbReference type="OrthoDB" id="3786084at2759"/>
<feature type="compositionally biased region" description="Polar residues" evidence="1">
    <location>
        <begin position="580"/>
        <end position="589"/>
    </location>
</feature>
<evidence type="ECO:0000313" key="2">
    <source>
        <dbReference type="EMBL" id="KAF2110847.1"/>
    </source>
</evidence>
<dbReference type="EMBL" id="ML977336">
    <property type="protein sequence ID" value="KAF2110847.1"/>
    <property type="molecule type" value="Genomic_DNA"/>
</dbReference>
<reference evidence="2" key="1">
    <citation type="journal article" date="2020" name="Stud. Mycol.">
        <title>101 Dothideomycetes genomes: a test case for predicting lifestyles and emergence of pathogens.</title>
        <authorList>
            <person name="Haridas S."/>
            <person name="Albert R."/>
            <person name="Binder M."/>
            <person name="Bloem J."/>
            <person name="Labutti K."/>
            <person name="Salamov A."/>
            <person name="Andreopoulos B."/>
            <person name="Baker S."/>
            <person name="Barry K."/>
            <person name="Bills G."/>
            <person name="Bluhm B."/>
            <person name="Cannon C."/>
            <person name="Castanera R."/>
            <person name="Culley D."/>
            <person name="Daum C."/>
            <person name="Ezra D."/>
            <person name="Gonzalez J."/>
            <person name="Henrissat B."/>
            <person name="Kuo A."/>
            <person name="Liang C."/>
            <person name="Lipzen A."/>
            <person name="Lutzoni F."/>
            <person name="Magnuson J."/>
            <person name="Mondo S."/>
            <person name="Nolan M."/>
            <person name="Ohm R."/>
            <person name="Pangilinan J."/>
            <person name="Park H.-J."/>
            <person name="Ramirez L."/>
            <person name="Alfaro M."/>
            <person name="Sun H."/>
            <person name="Tritt A."/>
            <person name="Yoshinaga Y."/>
            <person name="Zwiers L.-H."/>
            <person name="Turgeon B."/>
            <person name="Goodwin S."/>
            <person name="Spatafora J."/>
            <person name="Crous P."/>
            <person name="Grigoriev I."/>
        </authorList>
    </citation>
    <scope>NUCLEOTIDE SEQUENCE</scope>
    <source>
        <strain evidence="2">CBS 627.86</strain>
    </source>
</reference>
<feature type="compositionally biased region" description="Basic and acidic residues" evidence="1">
    <location>
        <begin position="440"/>
        <end position="456"/>
    </location>
</feature>
<dbReference type="AlphaFoldDB" id="A0A6A5YWB4"/>
<evidence type="ECO:0000256" key="1">
    <source>
        <dbReference type="SAM" id="MobiDB-lite"/>
    </source>
</evidence>
<dbReference type="Proteomes" id="UP000799770">
    <property type="component" value="Unassembled WGS sequence"/>
</dbReference>
<feature type="region of interest" description="Disordered" evidence="1">
    <location>
        <begin position="417"/>
        <end position="591"/>
    </location>
</feature>